<sequence length="69" mass="7563">MPPLTYDVTDAAKTNQGEILERIALAGYDSDKFSAPDDIYNNLQVCCQYDRVAKVAVNEGTKIGPRKNG</sequence>
<evidence type="ECO:0000313" key="2">
    <source>
        <dbReference type="Proteomes" id="UP000018004"/>
    </source>
</evidence>
<dbReference type="STRING" id="1341181.FLJC2902T_26480"/>
<dbReference type="AlphaFoldDB" id="V6SJ34"/>
<accession>V6SJ34</accession>
<dbReference type="OrthoDB" id="5513217at2"/>
<evidence type="ECO:0000313" key="1">
    <source>
        <dbReference type="EMBL" id="ESU26673.1"/>
    </source>
</evidence>
<dbReference type="Proteomes" id="UP000018004">
    <property type="component" value="Unassembled WGS sequence"/>
</dbReference>
<name>V6SJ34_9FLAO</name>
<keyword evidence="2" id="KW-1185">Reference proteome</keyword>
<dbReference type="PATRIC" id="fig|1341181.4.peg.2606"/>
<protein>
    <submittedName>
        <fullName evidence="1">Uncharacterized protein</fullName>
    </submittedName>
</protein>
<gene>
    <name evidence="1" type="ORF">FLJC2902T_26480</name>
</gene>
<dbReference type="EMBL" id="AVGG01000018">
    <property type="protein sequence ID" value="ESU26673.1"/>
    <property type="molecule type" value="Genomic_DNA"/>
</dbReference>
<dbReference type="RefSeq" id="WP_023580206.1">
    <property type="nucleotide sequence ID" value="NZ_AVGG01000018.1"/>
</dbReference>
<reference evidence="1 2" key="1">
    <citation type="submission" date="2013-08" db="EMBL/GenBank/DDBJ databases">
        <title>Flavobacterium limnosediminis JC2902 genome sequencing.</title>
        <authorList>
            <person name="Lee K."/>
            <person name="Yi H."/>
            <person name="Park S."/>
            <person name="Chun J."/>
        </authorList>
    </citation>
    <scope>NUCLEOTIDE SEQUENCE [LARGE SCALE GENOMIC DNA]</scope>
    <source>
        <strain evidence="1 2">JC2902</strain>
    </source>
</reference>
<proteinExistence type="predicted"/>
<comment type="caution">
    <text evidence="1">The sequence shown here is derived from an EMBL/GenBank/DDBJ whole genome shotgun (WGS) entry which is preliminary data.</text>
</comment>
<organism evidence="1 2">
    <name type="scientific">Flavobacterium limnosediminis JC2902</name>
    <dbReference type="NCBI Taxonomy" id="1341181"/>
    <lineage>
        <taxon>Bacteria</taxon>
        <taxon>Pseudomonadati</taxon>
        <taxon>Bacteroidota</taxon>
        <taxon>Flavobacteriia</taxon>
        <taxon>Flavobacteriales</taxon>
        <taxon>Flavobacteriaceae</taxon>
        <taxon>Flavobacterium</taxon>
    </lineage>
</organism>